<comment type="caution">
    <text evidence="3">The sequence shown here is derived from an EMBL/GenBank/DDBJ whole genome shotgun (WGS) entry which is preliminary data.</text>
</comment>
<feature type="transmembrane region" description="Helical" evidence="2">
    <location>
        <begin position="130"/>
        <end position="146"/>
    </location>
</feature>
<accession>A0A5C8ZFP9</accession>
<dbReference type="RefSeq" id="WP_147926127.1">
    <property type="nucleotide sequence ID" value="NZ_VKAC01000005.1"/>
</dbReference>
<feature type="transmembrane region" description="Helical" evidence="2">
    <location>
        <begin position="205"/>
        <end position="225"/>
    </location>
</feature>
<dbReference type="EMBL" id="VKAC01000005">
    <property type="protein sequence ID" value="TXR56334.1"/>
    <property type="molecule type" value="Genomic_DNA"/>
</dbReference>
<feature type="transmembrane region" description="Helical" evidence="2">
    <location>
        <begin position="285"/>
        <end position="309"/>
    </location>
</feature>
<dbReference type="OrthoDB" id="3078316at2"/>
<dbReference type="Proteomes" id="UP000321234">
    <property type="component" value="Unassembled WGS sequence"/>
</dbReference>
<feature type="transmembrane region" description="Helical" evidence="2">
    <location>
        <begin position="84"/>
        <end position="110"/>
    </location>
</feature>
<protein>
    <submittedName>
        <fullName evidence="3">Uncharacterized protein</fullName>
    </submittedName>
</protein>
<evidence type="ECO:0000256" key="2">
    <source>
        <dbReference type="SAM" id="Phobius"/>
    </source>
</evidence>
<gene>
    <name evidence="3" type="ORF">FMM08_09480</name>
</gene>
<proteinExistence type="predicted"/>
<evidence type="ECO:0000313" key="4">
    <source>
        <dbReference type="Proteomes" id="UP000321234"/>
    </source>
</evidence>
<keyword evidence="2" id="KW-0472">Membrane</keyword>
<feature type="transmembrane region" description="Helical" evidence="2">
    <location>
        <begin position="153"/>
        <end position="170"/>
    </location>
</feature>
<reference evidence="3 4" key="1">
    <citation type="submission" date="2019-07" db="EMBL/GenBank/DDBJ databases">
        <title>Quadrisphaera sp. strain DD2A genome sequencing and assembly.</title>
        <authorList>
            <person name="Kim I."/>
        </authorList>
    </citation>
    <scope>NUCLEOTIDE SEQUENCE [LARGE SCALE GENOMIC DNA]</scope>
    <source>
        <strain evidence="3 4">DD2A</strain>
    </source>
</reference>
<feature type="transmembrane region" description="Helical" evidence="2">
    <location>
        <begin position="257"/>
        <end position="278"/>
    </location>
</feature>
<feature type="transmembrane region" description="Helical" evidence="2">
    <location>
        <begin position="39"/>
        <end position="64"/>
    </location>
</feature>
<evidence type="ECO:0000313" key="3">
    <source>
        <dbReference type="EMBL" id="TXR56334.1"/>
    </source>
</evidence>
<keyword evidence="2" id="KW-1133">Transmembrane helix</keyword>
<keyword evidence="4" id="KW-1185">Reference proteome</keyword>
<feature type="transmembrane region" description="Helical" evidence="2">
    <location>
        <begin position="354"/>
        <end position="378"/>
    </location>
</feature>
<keyword evidence="2" id="KW-0812">Transmembrane</keyword>
<feature type="region of interest" description="Disordered" evidence="1">
    <location>
        <begin position="432"/>
        <end position="462"/>
    </location>
</feature>
<evidence type="ECO:0000256" key="1">
    <source>
        <dbReference type="SAM" id="MobiDB-lite"/>
    </source>
</evidence>
<name>A0A5C8ZFP9_9ACTN</name>
<feature type="transmembrane region" description="Helical" evidence="2">
    <location>
        <begin position="232"/>
        <end position="251"/>
    </location>
</feature>
<dbReference type="AlphaFoldDB" id="A0A5C8ZFP9"/>
<sequence length="462" mass="47721">MTTLTLLALAVVAYGLWKPHRYATALALGGATPAGAALVAGGTAVPTFYFVALGALVVLFVQLVHRSRTRRRLEHPVTPGTTPLLLLAVWAVVVTVAAPLLFDGMTVYAAGGVPNQLRAGSLTASNQAQLIYAVLSVAVVVLLARGAGARTQVVGLAAGLTMVLSLWAYAGKTFGVPFPVGFFDNSPAFAYIDGAPGGVVRFRGIFSEPAGLAVACLVTIAYMTARLPQVRGLRRVGVGVVLAMAVFLGSISTSTTFIVSIALLVAMAVGVWLVEVVIARRELTLGGVSGAAAALAALPFVVPLVLAFLTGEVSAKVGTSSYRDRSGADGDSYRILFDTFGFGVGLGSNRPSSFLASMLSTVGLVGTVLFAAAVVLLVTRTWTLRQYRPVVWALAAALLTKLISGPDLNDTSGLLWLCLGVLAHGAAVRQQEEALEQSPRGLHGRAASASPDDEEAPSPSPS</sequence>
<organism evidence="3 4">
    <name type="scientific">Quadrisphaera setariae</name>
    <dbReference type="NCBI Taxonomy" id="2593304"/>
    <lineage>
        <taxon>Bacteria</taxon>
        <taxon>Bacillati</taxon>
        <taxon>Actinomycetota</taxon>
        <taxon>Actinomycetes</taxon>
        <taxon>Kineosporiales</taxon>
        <taxon>Kineosporiaceae</taxon>
        <taxon>Quadrisphaera</taxon>
    </lineage>
</organism>